<accession>A0ABR3EIJ9</accession>
<evidence type="ECO:0000313" key="3">
    <source>
        <dbReference type="EMBL" id="KAL0562702.1"/>
    </source>
</evidence>
<evidence type="ECO:0000313" key="4">
    <source>
        <dbReference type="Proteomes" id="UP001465976"/>
    </source>
</evidence>
<organism evidence="3 4">
    <name type="scientific">Marasmius crinis-equi</name>
    <dbReference type="NCBI Taxonomy" id="585013"/>
    <lineage>
        <taxon>Eukaryota</taxon>
        <taxon>Fungi</taxon>
        <taxon>Dikarya</taxon>
        <taxon>Basidiomycota</taxon>
        <taxon>Agaricomycotina</taxon>
        <taxon>Agaricomycetes</taxon>
        <taxon>Agaricomycetidae</taxon>
        <taxon>Agaricales</taxon>
        <taxon>Marasmiineae</taxon>
        <taxon>Marasmiaceae</taxon>
        <taxon>Marasmius</taxon>
    </lineage>
</organism>
<evidence type="ECO:0000256" key="2">
    <source>
        <dbReference type="ARBA" id="ARBA00023239"/>
    </source>
</evidence>
<dbReference type="EMBL" id="JBAHYK010004743">
    <property type="protein sequence ID" value="KAL0562702.1"/>
    <property type="molecule type" value="Genomic_DNA"/>
</dbReference>
<dbReference type="Proteomes" id="UP001465976">
    <property type="component" value="Unassembled WGS sequence"/>
</dbReference>
<dbReference type="InterPro" id="IPR024652">
    <property type="entry name" value="Trichodiene_synth"/>
</dbReference>
<dbReference type="InterPro" id="IPR008949">
    <property type="entry name" value="Isoprenoid_synthase_dom_sf"/>
</dbReference>
<comment type="similarity">
    <text evidence="1">Belongs to the trichodiene synthase family.</text>
</comment>
<keyword evidence="4" id="KW-1185">Reference proteome</keyword>
<dbReference type="SUPFAM" id="SSF48576">
    <property type="entry name" value="Terpenoid synthases"/>
    <property type="match status" value="1"/>
</dbReference>
<name>A0ABR3EIJ9_9AGAR</name>
<sequence>MTTYINGMNDVLSFYKEELNAEEDNFASMLAKGASITKYDAVQRLANDVADADGRILKAMEEHQAAMDSWKTFRSGYVSFHTSCPRYKLDEVFGRDDTV</sequence>
<evidence type="ECO:0000256" key="1">
    <source>
        <dbReference type="ARBA" id="ARBA00007946"/>
    </source>
</evidence>
<protein>
    <submittedName>
        <fullName evidence="3">Uncharacterized protein</fullName>
    </submittedName>
</protein>
<comment type="caution">
    <text evidence="3">The sequence shown here is derived from an EMBL/GenBank/DDBJ whole genome shotgun (WGS) entry which is preliminary data.</text>
</comment>
<dbReference type="Pfam" id="PF06330">
    <property type="entry name" value="TRI5"/>
    <property type="match status" value="1"/>
</dbReference>
<keyword evidence="2" id="KW-0456">Lyase</keyword>
<gene>
    <name evidence="3" type="ORF">V5O48_019379</name>
</gene>
<proteinExistence type="inferred from homology"/>
<dbReference type="Gene3D" id="1.10.600.10">
    <property type="entry name" value="Farnesyl Diphosphate Synthase"/>
    <property type="match status" value="1"/>
</dbReference>
<reference evidence="3 4" key="1">
    <citation type="submission" date="2024-02" db="EMBL/GenBank/DDBJ databases">
        <title>A draft genome for the cacao thread blight pathogen Marasmius crinis-equi.</title>
        <authorList>
            <person name="Cohen S.P."/>
            <person name="Baruah I.K."/>
            <person name="Amoako-Attah I."/>
            <person name="Bukari Y."/>
            <person name="Meinhardt L.W."/>
            <person name="Bailey B.A."/>
        </authorList>
    </citation>
    <scope>NUCLEOTIDE SEQUENCE [LARGE SCALE GENOMIC DNA]</scope>
    <source>
        <strain evidence="3 4">GH-76</strain>
    </source>
</reference>